<evidence type="ECO:0000259" key="2">
    <source>
        <dbReference type="Pfam" id="PF00892"/>
    </source>
</evidence>
<dbReference type="PANTHER" id="PTHR22911">
    <property type="entry name" value="ACYL-MALONYL CONDENSING ENZYME-RELATED"/>
    <property type="match status" value="1"/>
</dbReference>
<feature type="transmembrane region" description="Helical" evidence="1">
    <location>
        <begin position="189"/>
        <end position="210"/>
    </location>
</feature>
<comment type="caution">
    <text evidence="3">The sequence shown here is derived from an EMBL/GenBank/DDBJ whole genome shotgun (WGS) entry which is preliminary data.</text>
</comment>
<keyword evidence="1" id="KW-0812">Transmembrane</keyword>
<dbReference type="RefSeq" id="WP_228233226.1">
    <property type="nucleotide sequence ID" value="NZ_ARXL01000124.1"/>
</dbReference>
<keyword evidence="4" id="KW-1185">Reference proteome</keyword>
<dbReference type="SUPFAM" id="SSF103481">
    <property type="entry name" value="Multidrug resistance efflux transporter EmrE"/>
    <property type="match status" value="2"/>
</dbReference>
<dbReference type="GO" id="GO:0016020">
    <property type="term" value="C:membrane"/>
    <property type="evidence" value="ECO:0007669"/>
    <property type="project" value="InterPro"/>
</dbReference>
<evidence type="ECO:0000313" key="4">
    <source>
        <dbReference type="Proteomes" id="UP001108027"/>
    </source>
</evidence>
<feature type="transmembrane region" description="Helical" evidence="1">
    <location>
        <begin position="277"/>
        <end position="295"/>
    </location>
</feature>
<dbReference type="Proteomes" id="UP001108027">
    <property type="component" value="Unassembled WGS sequence"/>
</dbReference>
<name>A0A9Q3UIH2_9GAMM</name>
<dbReference type="AlphaFoldDB" id="A0A9Q3UIH2"/>
<feature type="domain" description="EamA" evidence="2">
    <location>
        <begin position="164"/>
        <end position="294"/>
    </location>
</feature>
<dbReference type="EMBL" id="JAJGNA010000003">
    <property type="protein sequence ID" value="MCC4307821.1"/>
    <property type="molecule type" value="Genomic_DNA"/>
</dbReference>
<evidence type="ECO:0000256" key="1">
    <source>
        <dbReference type="SAM" id="Phobius"/>
    </source>
</evidence>
<gene>
    <name evidence="3" type="ORF">LL252_04475</name>
</gene>
<evidence type="ECO:0000313" key="3">
    <source>
        <dbReference type="EMBL" id="MCC4307821.1"/>
    </source>
</evidence>
<feature type="transmembrane region" description="Helical" evidence="1">
    <location>
        <begin position="159"/>
        <end position="177"/>
    </location>
</feature>
<proteinExistence type="predicted"/>
<sequence>MADQRSAPERQGSNHPRPQWDLYGLHLAAFMLAGTALFAKLVPLPALDITGLRGGIAAVALLLVMAARRAPLRLPGRRHYAAMLVGGLLFAVHWMTYFHAMQVSTVAVGVVALLTFPVITAVIEPPLLQQRPPHGYALLAGLGVLAGVTLIGLESGLGGNVPLGLAVGVFSAVLYSLRNLLQKRFLDGVSGPQVMLYQGAITALVFAPFLSVSPTALSAGTWGLMLLLGTVFTAVPHTLITHGLRRLSATTVSFTLALQVPYATLLAALVLGETPGPLALTGGALVVAASLFVTARQRRDAARVAVAD</sequence>
<feature type="transmembrane region" description="Helical" evidence="1">
    <location>
        <begin position="216"/>
        <end position="235"/>
    </location>
</feature>
<dbReference type="InterPro" id="IPR037185">
    <property type="entry name" value="EmrE-like"/>
</dbReference>
<keyword evidence="1" id="KW-1133">Transmembrane helix</keyword>
<feature type="transmembrane region" description="Helical" evidence="1">
    <location>
        <begin position="51"/>
        <end position="68"/>
    </location>
</feature>
<feature type="transmembrane region" description="Helical" evidence="1">
    <location>
        <begin position="80"/>
        <end position="97"/>
    </location>
</feature>
<reference evidence="3" key="1">
    <citation type="submission" date="2021-10" db="EMBL/GenBank/DDBJ databases">
        <title>The diversity and Nitrogen Metabolism of Culturable Nitrate-Utilizing Bacteria Within the Oxygen Minimum Zone of the Changjiang (Yangtze River)Estuary.</title>
        <authorList>
            <person name="Zhang D."/>
            <person name="Zheng J."/>
            <person name="Liu S."/>
            <person name="He W."/>
        </authorList>
    </citation>
    <scope>NUCLEOTIDE SEQUENCE</scope>
    <source>
        <strain evidence="3">FXH-223</strain>
    </source>
</reference>
<feature type="transmembrane region" description="Helical" evidence="1">
    <location>
        <begin position="135"/>
        <end position="153"/>
    </location>
</feature>
<dbReference type="PANTHER" id="PTHR22911:SF79">
    <property type="entry name" value="MOBA-LIKE NTP TRANSFERASE DOMAIN-CONTAINING PROTEIN"/>
    <property type="match status" value="1"/>
</dbReference>
<dbReference type="InterPro" id="IPR000620">
    <property type="entry name" value="EamA_dom"/>
</dbReference>
<feature type="transmembrane region" description="Helical" evidence="1">
    <location>
        <begin position="103"/>
        <end position="123"/>
    </location>
</feature>
<protein>
    <submittedName>
        <fullName evidence="3">DMT family transporter</fullName>
    </submittedName>
</protein>
<dbReference type="Pfam" id="PF00892">
    <property type="entry name" value="EamA"/>
    <property type="match status" value="2"/>
</dbReference>
<accession>A0A9Q3UIH2</accession>
<feature type="domain" description="EamA" evidence="2">
    <location>
        <begin position="26"/>
        <end position="152"/>
    </location>
</feature>
<feature type="transmembrane region" description="Helical" evidence="1">
    <location>
        <begin position="20"/>
        <end position="39"/>
    </location>
</feature>
<feature type="transmembrane region" description="Helical" evidence="1">
    <location>
        <begin position="247"/>
        <end position="271"/>
    </location>
</feature>
<organism evidence="3 4">
    <name type="scientific">Alloalcanivorax marinus</name>
    <dbReference type="NCBI Taxonomy" id="1177169"/>
    <lineage>
        <taxon>Bacteria</taxon>
        <taxon>Pseudomonadati</taxon>
        <taxon>Pseudomonadota</taxon>
        <taxon>Gammaproteobacteria</taxon>
        <taxon>Oceanospirillales</taxon>
        <taxon>Alcanivoracaceae</taxon>
        <taxon>Alloalcanivorax</taxon>
    </lineage>
</organism>
<keyword evidence="1" id="KW-0472">Membrane</keyword>